<keyword evidence="3" id="KW-1185">Reference proteome</keyword>
<dbReference type="Proteomes" id="UP000593571">
    <property type="component" value="Unassembled WGS sequence"/>
</dbReference>
<proteinExistence type="predicted"/>
<name>A0A7J8KAU3_ROUAE</name>
<reference evidence="2 3" key="1">
    <citation type="journal article" date="2020" name="Nature">
        <title>Six reference-quality genomes reveal evolution of bat adaptations.</title>
        <authorList>
            <person name="Jebb D."/>
            <person name="Huang Z."/>
            <person name="Pippel M."/>
            <person name="Hughes G.M."/>
            <person name="Lavrichenko K."/>
            <person name="Devanna P."/>
            <person name="Winkler S."/>
            <person name="Jermiin L.S."/>
            <person name="Skirmuntt E.C."/>
            <person name="Katzourakis A."/>
            <person name="Burkitt-Gray L."/>
            <person name="Ray D.A."/>
            <person name="Sullivan K.A.M."/>
            <person name="Roscito J.G."/>
            <person name="Kirilenko B.M."/>
            <person name="Davalos L.M."/>
            <person name="Corthals A.P."/>
            <person name="Power M.L."/>
            <person name="Jones G."/>
            <person name="Ransome R.D."/>
            <person name="Dechmann D.K.N."/>
            <person name="Locatelli A.G."/>
            <person name="Puechmaille S.J."/>
            <person name="Fedrigo O."/>
            <person name="Jarvis E.D."/>
            <person name="Hiller M."/>
            <person name="Vernes S.C."/>
            <person name="Myers E.W."/>
            <person name="Teeling E.C."/>
        </authorList>
    </citation>
    <scope>NUCLEOTIDE SEQUENCE [LARGE SCALE GENOMIC DNA]</scope>
    <source>
        <strain evidence="2">MRouAeg1</strain>
        <tissue evidence="2">Muscle</tissue>
    </source>
</reference>
<evidence type="ECO:0000313" key="2">
    <source>
        <dbReference type="EMBL" id="KAF6505977.1"/>
    </source>
</evidence>
<feature type="compositionally biased region" description="Basic and acidic residues" evidence="1">
    <location>
        <begin position="41"/>
        <end position="53"/>
    </location>
</feature>
<sequence length="149" mass="16160">MKVEPLLSRHCPQTELGVSNRDDWPFREDEMDLTRGAMESWDGRKSSPSEDIGHGQVSRVGSWERPQEWPGGPKGPVVLARPGHISISTSQWAPAGSGLSEATYPPAHSHLVLPEHHQVGPPALTQLLQAGCSWWVCSGLPDSPTRSAG</sequence>
<evidence type="ECO:0000256" key="1">
    <source>
        <dbReference type="SAM" id="MobiDB-lite"/>
    </source>
</evidence>
<evidence type="ECO:0000313" key="3">
    <source>
        <dbReference type="Proteomes" id="UP000593571"/>
    </source>
</evidence>
<dbReference type="EMBL" id="JACASE010000001">
    <property type="protein sequence ID" value="KAF6505977.1"/>
    <property type="molecule type" value="Genomic_DNA"/>
</dbReference>
<accession>A0A7J8KAU3</accession>
<protein>
    <submittedName>
        <fullName evidence="2">Uncharacterized protein</fullName>
    </submittedName>
</protein>
<comment type="caution">
    <text evidence="2">The sequence shown here is derived from an EMBL/GenBank/DDBJ whole genome shotgun (WGS) entry which is preliminary data.</text>
</comment>
<gene>
    <name evidence="2" type="ORF">HJG63_007845</name>
</gene>
<feature type="region of interest" description="Disordered" evidence="1">
    <location>
        <begin position="39"/>
        <end position="80"/>
    </location>
</feature>
<organism evidence="2 3">
    <name type="scientific">Rousettus aegyptiacus</name>
    <name type="common">Egyptian fruit bat</name>
    <name type="synonym">Pteropus aegyptiacus</name>
    <dbReference type="NCBI Taxonomy" id="9407"/>
    <lineage>
        <taxon>Eukaryota</taxon>
        <taxon>Metazoa</taxon>
        <taxon>Chordata</taxon>
        <taxon>Craniata</taxon>
        <taxon>Vertebrata</taxon>
        <taxon>Euteleostomi</taxon>
        <taxon>Mammalia</taxon>
        <taxon>Eutheria</taxon>
        <taxon>Laurasiatheria</taxon>
        <taxon>Chiroptera</taxon>
        <taxon>Yinpterochiroptera</taxon>
        <taxon>Pteropodoidea</taxon>
        <taxon>Pteropodidae</taxon>
        <taxon>Rousettinae</taxon>
        <taxon>Rousettus</taxon>
    </lineage>
</organism>
<dbReference type="AlphaFoldDB" id="A0A7J8KAU3"/>
<feature type="region of interest" description="Disordered" evidence="1">
    <location>
        <begin position="1"/>
        <end position="23"/>
    </location>
</feature>